<gene>
    <name evidence="2" type="ORF">KP509_09G052000</name>
</gene>
<comment type="caution">
    <text evidence="2">The sequence shown here is derived from an EMBL/GenBank/DDBJ whole genome shotgun (WGS) entry which is preliminary data.</text>
</comment>
<dbReference type="Pfam" id="PF21948">
    <property type="entry name" value="LplA-B_cat"/>
    <property type="match status" value="1"/>
</dbReference>
<dbReference type="SUPFAM" id="SSF55681">
    <property type="entry name" value="Class II aaRS and biotin synthetases"/>
    <property type="match status" value="1"/>
</dbReference>
<sequence>MAIQSASKKLVNLVKLRSVPILQQLLIEERLLRTNQSNWCIINDGTDPAAIVMGISGEPHNLLHLDKVMHDNMQVIKRFSGGGTVIVDQNTIFVTFICCGDAIQGLSLFPRPIMQWTEKYYSQVFKETPHFRLLEHDYVFGELKFGGNAQSIVKDRWLHHTSFLWDFCNLRMSYLKMPKRAPSYRAGRAHSDFVCKLQEQFPSREVFLNSVEMALSQWFDVKETSLAEAACQGDQTYKGTTRLFSHEELAACLKLGENES</sequence>
<dbReference type="AlphaFoldDB" id="A0A8T2U456"/>
<proteinExistence type="predicted"/>
<dbReference type="InterPro" id="IPR053264">
    <property type="entry name" value="Lipoate-ligase_2_inactive"/>
</dbReference>
<evidence type="ECO:0000313" key="3">
    <source>
        <dbReference type="Proteomes" id="UP000825935"/>
    </source>
</evidence>
<dbReference type="OrthoDB" id="201621at2759"/>
<protein>
    <recommendedName>
        <fullName evidence="1">BPL/LPL catalytic domain-containing protein</fullName>
    </recommendedName>
</protein>
<name>A0A8T2U456_CERRI</name>
<dbReference type="Proteomes" id="UP000825935">
    <property type="component" value="Chromosome 9"/>
</dbReference>
<reference evidence="2" key="1">
    <citation type="submission" date="2021-08" db="EMBL/GenBank/DDBJ databases">
        <title>WGS assembly of Ceratopteris richardii.</title>
        <authorList>
            <person name="Marchant D.B."/>
            <person name="Chen G."/>
            <person name="Jenkins J."/>
            <person name="Shu S."/>
            <person name="Leebens-Mack J."/>
            <person name="Grimwood J."/>
            <person name="Schmutz J."/>
            <person name="Soltis P."/>
            <person name="Soltis D."/>
            <person name="Chen Z.-H."/>
        </authorList>
    </citation>
    <scope>NUCLEOTIDE SEQUENCE</scope>
    <source>
        <strain evidence="2">Whitten #5841</strain>
        <tissue evidence="2">Leaf</tissue>
    </source>
</reference>
<dbReference type="PANTHER" id="PTHR43506:SF1">
    <property type="entry name" value="BPL_LPL CATALYTIC DOMAIN-CONTAINING PROTEIN"/>
    <property type="match status" value="1"/>
</dbReference>
<accession>A0A8T2U456</accession>
<feature type="domain" description="BPL/LPL catalytic" evidence="1">
    <location>
        <begin position="36"/>
        <end position="223"/>
    </location>
</feature>
<keyword evidence="3" id="KW-1185">Reference proteome</keyword>
<dbReference type="OMA" id="ICRMKEY"/>
<evidence type="ECO:0000313" key="2">
    <source>
        <dbReference type="EMBL" id="KAH7429488.1"/>
    </source>
</evidence>
<dbReference type="PROSITE" id="PS51733">
    <property type="entry name" value="BPL_LPL_CATALYTIC"/>
    <property type="match status" value="1"/>
</dbReference>
<dbReference type="InterPro" id="IPR004143">
    <property type="entry name" value="BPL_LPL_catalytic"/>
</dbReference>
<organism evidence="2 3">
    <name type="scientific">Ceratopteris richardii</name>
    <name type="common">Triangle waterfern</name>
    <dbReference type="NCBI Taxonomy" id="49495"/>
    <lineage>
        <taxon>Eukaryota</taxon>
        <taxon>Viridiplantae</taxon>
        <taxon>Streptophyta</taxon>
        <taxon>Embryophyta</taxon>
        <taxon>Tracheophyta</taxon>
        <taxon>Polypodiopsida</taxon>
        <taxon>Polypodiidae</taxon>
        <taxon>Polypodiales</taxon>
        <taxon>Pteridineae</taxon>
        <taxon>Pteridaceae</taxon>
        <taxon>Parkerioideae</taxon>
        <taxon>Ceratopteris</taxon>
    </lineage>
</organism>
<dbReference type="PANTHER" id="PTHR43506">
    <property type="entry name" value="BIOTIN/LIPOATE A/B PROTEIN LIGASE FAMILY"/>
    <property type="match status" value="1"/>
</dbReference>
<dbReference type="EMBL" id="CM035414">
    <property type="protein sequence ID" value="KAH7429488.1"/>
    <property type="molecule type" value="Genomic_DNA"/>
</dbReference>
<dbReference type="Gene3D" id="3.30.930.10">
    <property type="entry name" value="Bira Bifunctional Protein, Domain 2"/>
    <property type="match status" value="1"/>
</dbReference>
<dbReference type="InterPro" id="IPR045864">
    <property type="entry name" value="aa-tRNA-synth_II/BPL/LPL"/>
</dbReference>
<evidence type="ECO:0000259" key="1">
    <source>
        <dbReference type="PROSITE" id="PS51733"/>
    </source>
</evidence>